<reference evidence="5" key="1">
    <citation type="submission" date="2020-06" db="EMBL/GenBank/DDBJ databases">
        <title>Unique genomic features of the anaerobic methanotrophic archaea.</title>
        <authorList>
            <person name="Chadwick G.L."/>
            <person name="Skennerton C.T."/>
            <person name="Laso-Perez R."/>
            <person name="Leu A.O."/>
            <person name="Speth D.R."/>
            <person name="Yu H."/>
            <person name="Morgan-Lang C."/>
            <person name="Hatzenpichler R."/>
            <person name="Goudeau D."/>
            <person name="Malmstrom R."/>
            <person name="Brazelton W.J."/>
            <person name="Woyke T."/>
            <person name="Hallam S.J."/>
            <person name="Tyson G.W."/>
            <person name="Wegener G."/>
            <person name="Boetius A."/>
            <person name="Orphan V."/>
        </authorList>
    </citation>
    <scope>NUCLEOTIDE SEQUENCE</scope>
</reference>
<evidence type="ECO:0000313" key="5">
    <source>
        <dbReference type="EMBL" id="QNO52236.1"/>
    </source>
</evidence>
<gene>
    <name evidence="5" type="primary">cpdA</name>
    <name evidence="5" type="ORF">CIBIFOJE_00020</name>
</gene>
<dbReference type="Pfam" id="PF00149">
    <property type="entry name" value="Metallophos"/>
    <property type="match status" value="1"/>
</dbReference>
<protein>
    <submittedName>
        <fullName evidence="5">3',5'-cyclic adenosine monophosphate phosphodiesterase CpdA</fullName>
        <ecNumber evidence="5">3.1.4.53</ecNumber>
    </submittedName>
</protein>
<evidence type="ECO:0000259" key="4">
    <source>
        <dbReference type="Pfam" id="PF00149"/>
    </source>
</evidence>
<dbReference type="PANTHER" id="PTHR30337:SF0">
    <property type="entry name" value="NUCLEASE SBCCD SUBUNIT D"/>
    <property type="match status" value="1"/>
</dbReference>
<dbReference type="AlphaFoldDB" id="A0A7G9YW52"/>
<proteinExistence type="predicted"/>
<dbReference type="GO" id="GO:0004527">
    <property type="term" value="F:exonuclease activity"/>
    <property type="evidence" value="ECO:0007669"/>
    <property type="project" value="UniProtKB-KW"/>
</dbReference>
<keyword evidence="2 5" id="KW-0378">Hydrolase</keyword>
<dbReference type="InterPro" id="IPR050535">
    <property type="entry name" value="DNA_Repair-Maintenance_Comp"/>
</dbReference>
<dbReference type="EMBL" id="MT631504">
    <property type="protein sequence ID" value="QNO52236.1"/>
    <property type="molecule type" value="Genomic_DNA"/>
</dbReference>
<dbReference type="SUPFAM" id="SSF56300">
    <property type="entry name" value="Metallo-dependent phosphatases"/>
    <property type="match status" value="1"/>
</dbReference>
<evidence type="ECO:0000256" key="2">
    <source>
        <dbReference type="ARBA" id="ARBA00022801"/>
    </source>
</evidence>
<dbReference type="Gene3D" id="3.60.21.10">
    <property type="match status" value="1"/>
</dbReference>
<dbReference type="GO" id="GO:0004115">
    <property type="term" value="F:3',5'-cyclic-AMP phosphodiesterase activity"/>
    <property type="evidence" value="ECO:0007669"/>
    <property type="project" value="UniProtKB-EC"/>
</dbReference>
<keyword evidence="1" id="KW-0540">Nuclease</keyword>
<dbReference type="InterPro" id="IPR029052">
    <property type="entry name" value="Metallo-depent_PP-like"/>
</dbReference>
<organism evidence="5">
    <name type="scientific">Candidatus Methanophagaceae archaeon ANME-1 ERB6</name>
    <dbReference type="NCBI Taxonomy" id="2759912"/>
    <lineage>
        <taxon>Archaea</taxon>
        <taxon>Methanobacteriati</taxon>
        <taxon>Methanobacteriota</taxon>
        <taxon>Stenosarchaea group</taxon>
        <taxon>Methanomicrobia</taxon>
        <taxon>Candidatus Methanophagales</taxon>
        <taxon>Candidatus Methanophagaceae</taxon>
    </lineage>
</organism>
<evidence type="ECO:0000256" key="3">
    <source>
        <dbReference type="ARBA" id="ARBA00022839"/>
    </source>
</evidence>
<sequence>MVKVFAKQKSFKKMKKIFHLADTHIGYSAYRKIDEATGLNQREVDTYEAFKQFVDYALKEKPDIILHAGDLFDSVRPTNRAICFVLEQLIRLSEAGIPFVVISGNHETPRLKETGSVFGLFEHIPEVYVVYENKYELVEIDDLKLHAIPHSDDIEGEKNKITLNIDANGSNFNFDVALLHASVLGVGLPAFMMGDFNEQVVDIDDLAKLDYLALGHFHGCTRVMENAYYAGSTERFSFNEVNDKKGFLEVRLSANGEKEVVFHPLKTREMADLEPIVCRSLDAHEIKSAIKGRIQECNPRDKVARLKVQDIPLHVYHSLDFDELKQLTKSAVHFEIKYEFQKDNELLSAERPTFRSLHSEFEHFIRTYTIGAHIDKTRLNELGLNYMQAWEEHGEEE</sequence>
<evidence type="ECO:0000256" key="1">
    <source>
        <dbReference type="ARBA" id="ARBA00022722"/>
    </source>
</evidence>
<dbReference type="PANTHER" id="PTHR30337">
    <property type="entry name" value="COMPONENT OF ATP-DEPENDENT DSDNA EXONUCLEASE"/>
    <property type="match status" value="1"/>
</dbReference>
<keyword evidence="3" id="KW-0269">Exonuclease</keyword>
<name>A0A7G9YW52_9EURY</name>
<dbReference type="InterPro" id="IPR004843">
    <property type="entry name" value="Calcineurin-like_PHP"/>
</dbReference>
<accession>A0A7G9YW52</accession>
<feature type="domain" description="Calcineurin-like phosphoesterase" evidence="4">
    <location>
        <begin position="16"/>
        <end position="219"/>
    </location>
</feature>
<dbReference type="CDD" id="cd00840">
    <property type="entry name" value="MPP_Mre11_N"/>
    <property type="match status" value="1"/>
</dbReference>
<dbReference type="InterPro" id="IPR041796">
    <property type="entry name" value="Mre11_N"/>
</dbReference>
<dbReference type="EC" id="3.1.4.53" evidence="5"/>